<evidence type="ECO:0000313" key="16">
    <source>
        <dbReference type="Proteomes" id="UP000471242"/>
    </source>
</evidence>
<dbReference type="RefSeq" id="WP_000554395.1">
    <property type="nucleotide sequence ID" value="NZ_AP018677.1"/>
</dbReference>
<dbReference type="Proteomes" id="UP001196338">
    <property type="component" value="Unassembled WGS sequence"/>
</dbReference>
<dbReference type="InterPro" id="IPR053879">
    <property type="entry name" value="HYDIN_VesB_CFA65-like_Ig"/>
</dbReference>
<comment type="subcellular location">
    <subcellularLocation>
        <location evidence="1">Cell projection</location>
        <location evidence="1">Cilium</location>
    </subcellularLocation>
    <subcellularLocation>
        <location evidence="2">Cytoplasm</location>
    </subcellularLocation>
</comment>
<reference evidence="13 16" key="1">
    <citation type="submission" date="2018-09" db="EMBL/GenBank/DDBJ databases">
        <title>Genomic epidemiology reveals two lineages of Vibrio cholerae that can cause global cholera epidemics despite absence of cholera toxin gene.</title>
        <authorList>
            <person name="Wang H."/>
            <person name="Zen W."/>
            <person name="Yu H."/>
            <person name="Zhang W."/>
            <person name="Pan J."/>
            <person name="Yang C."/>
            <person name="Cui Y."/>
        </authorList>
    </citation>
    <scope>NUCLEOTIDE SEQUENCE [LARGE SCALE GENOMIC DNA]</scope>
    <source>
        <strain evidence="13 16">00-1_S85</strain>
    </source>
</reference>
<dbReference type="InterPro" id="IPR018114">
    <property type="entry name" value="TRYPSIN_HIS"/>
</dbReference>
<comment type="caution">
    <text evidence="14">The sequence shown here is derived from an EMBL/GenBank/DDBJ whole genome shotgun (WGS) entry which is preliminary data.</text>
</comment>
<dbReference type="Gene3D" id="2.60.40.10">
    <property type="entry name" value="Immunoglobulins"/>
    <property type="match status" value="1"/>
</dbReference>
<dbReference type="GO" id="GO:0004252">
    <property type="term" value="F:serine-type endopeptidase activity"/>
    <property type="evidence" value="ECO:0007669"/>
    <property type="project" value="InterPro"/>
</dbReference>
<keyword evidence="7" id="KW-0966">Cell projection</keyword>
<organism evidence="14 15">
    <name type="scientific">Vibrio cholerae</name>
    <dbReference type="NCBI Taxonomy" id="666"/>
    <lineage>
        <taxon>Bacteria</taxon>
        <taxon>Pseudomonadati</taxon>
        <taxon>Pseudomonadota</taxon>
        <taxon>Gammaproteobacteria</taxon>
        <taxon>Vibrionales</taxon>
        <taxon>Vibrionaceae</taxon>
        <taxon>Vibrio</taxon>
    </lineage>
</organism>
<dbReference type="InterPro" id="IPR001254">
    <property type="entry name" value="Trypsin_dom"/>
</dbReference>
<evidence type="ECO:0000256" key="5">
    <source>
        <dbReference type="ARBA" id="ARBA00023069"/>
    </source>
</evidence>
<keyword evidence="10" id="KW-0732">Signal</keyword>
<dbReference type="PANTHER" id="PTHR24276:SF98">
    <property type="entry name" value="FI18310P1-RELATED"/>
    <property type="match status" value="1"/>
</dbReference>
<evidence type="ECO:0000313" key="12">
    <source>
        <dbReference type="EMBL" id="MBS7673768.1"/>
    </source>
</evidence>
<dbReference type="CDD" id="cd00190">
    <property type="entry name" value="Tryp_SPc"/>
    <property type="match status" value="1"/>
</dbReference>
<sequence length="403" mass="43241">MHQVSKLLSCFIGFSLFSTLLYAESTADISSRIINGSNANSAEWPSIVALVKRGADAYQGQFCGGSFLGGRYVLTAAHCFDSRSAASVDVIIGAYDLNNSSQGERIAAQKIYRHLSYSPSNLLNDIAIVELAQTSSLPAITLAGPATRTSLPALTPLTVAGWGITVQSKPPQFTPILQEVDVDLVSQSLCQIVMQHGISSDPNSTNFCAARLTKDSCQGDSGGPIVVKTGREQLGIVSWGDEQCAKTGTYGVYTNVSYFRDWITKHTNQLSYDQVANLGIRPLGKVSQSFTYTNLDANALTYTGNTFSSLPADFSVLSDGCSTKVTLATGESCSVEVAVDAQHYRQYQYDFELIFSYAGGSKRATSRIQLDTSPFAPSASSGGSIGWFGLLLLAPLWMRRKTA</sequence>
<keyword evidence="8 14" id="KW-0378">Hydrolase</keyword>
<keyword evidence="6" id="KW-1015">Disulfide bond</keyword>
<dbReference type="OMA" id="AHCFEEP"/>
<proteinExistence type="inferred from homology"/>
<evidence type="ECO:0000256" key="6">
    <source>
        <dbReference type="ARBA" id="ARBA00023157"/>
    </source>
</evidence>
<dbReference type="InterPro" id="IPR020008">
    <property type="entry name" value="GlyGly_CTERM"/>
</dbReference>
<dbReference type="EMBL" id="SISP01000001">
    <property type="protein sequence ID" value="TBM46924.1"/>
    <property type="molecule type" value="Genomic_DNA"/>
</dbReference>
<dbReference type="PROSITE" id="PS50240">
    <property type="entry name" value="TRYPSIN_DOM"/>
    <property type="match status" value="1"/>
</dbReference>
<dbReference type="PROSITE" id="PS00134">
    <property type="entry name" value="TRYPSIN_HIS"/>
    <property type="match status" value="1"/>
</dbReference>
<dbReference type="PRINTS" id="PR00722">
    <property type="entry name" value="CHYMOTRYPSIN"/>
</dbReference>
<dbReference type="InterPro" id="IPR009003">
    <property type="entry name" value="Peptidase_S1_PA"/>
</dbReference>
<dbReference type="GO" id="GO:0006508">
    <property type="term" value="P:proteolysis"/>
    <property type="evidence" value="ECO:0007669"/>
    <property type="project" value="UniProtKB-KW"/>
</dbReference>
<evidence type="ECO:0000256" key="1">
    <source>
        <dbReference type="ARBA" id="ARBA00004138"/>
    </source>
</evidence>
<evidence type="ECO:0000313" key="15">
    <source>
        <dbReference type="Proteomes" id="UP000294145"/>
    </source>
</evidence>
<keyword evidence="8 14" id="KW-0645">Protease</keyword>
<dbReference type="PANTHER" id="PTHR24276">
    <property type="entry name" value="POLYSERASE-RELATED"/>
    <property type="match status" value="1"/>
</dbReference>
<dbReference type="InterPro" id="IPR001314">
    <property type="entry name" value="Peptidase_S1A"/>
</dbReference>
<dbReference type="EMBL" id="QZRB01000007">
    <property type="protein sequence ID" value="MVD22945.1"/>
    <property type="molecule type" value="Genomic_DNA"/>
</dbReference>
<evidence type="ECO:0000256" key="4">
    <source>
        <dbReference type="ARBA" id="ARBA00022490"/>
    </source>
</evidence>
<evidence type="ECO:0000256" key="9">
    <source>
        <dbReference type="SAM" id="Phobius"/>
    </source>
</evidence>
<dbReference type="SMART" id="SM00020">
    <property type="entry name" value="Tryp_SPc"/>
    <property type="match status" value="1"/>
</dbReference>
<evidence type="ECO:0000256" key="2">
    <source>
        <dbReference type="ARBA" id="ARBA00004496"/>
    </source>
</evidence>
<reference evidence="14 15" key="2">
    <citation type="submission" date="2019-02" db="EMBL/GenBank/DDBJ databases">
        <title>Genomic plasticity associated with the antimicrobial resistance in Vibrio cholerae.</title>
        <authorList>
            <person name="Verma J."/>
            <person name="Bag S."/>
            <person name="Saha B."/>
            <person name="Kumar P."/>
            <person name="Ghosh T.S."/>
            <person name="Dayal M."/>
            <person name="Senapati T."/>
            <person name="Mehra S."/>
            <person name="Dey P."/>
            <person name="Desigamani A."/>
            <person name="Kumar D."/>
            <person name="Rana P."/>
            <person name="Kumar B."/>
            <person name="Maiti T.K."/>
            <person name="Sharma N.C."/>
            <person name="Bhadra R.K."/>
            <person name="Mutreja A."/>
            <person name="Nair G.B."/>
            <person name="Ramamurthy T."/>
            <person name="Das B."/>
        </authorList>
    </citation>
    <scope>NUCLEOTIDE SEQUENCE [LARGE SCALE GENOMIC DNA]</scope>
    <source>
        <strain evidence="14 15">IDH06781</strain>
    </source>
</reference>
<dbReference type="EMBL" id="JAHBND010000443">
    <property type="protein sequence ID" value="MBS7673768.1"/>
    <property type="molecule type" value="Genomic_DNA"/>
</dbReference>
<evidence type="ECO:0000256" key="10">
    <source>
        <dbReference type="SAM" id="SignalP"/>
    </source>
</evidence>
<evidence type="ECO:0000313" key="14">
    <source>
        <dbReference type="EMBL" id="TBM46924.1"/>
    </source>
</evidence>
<feature type="signal peptide" evidence="10">
    <location>
        <begin position="1"/>
        <end position="23"/>
    </location>
</feature>
<dbReference type="GO" id="GO:0005737">
    <property type="term" value="C:cytoplasm"/>
    <property type="evidence" value="ECO:0007669"/>
    <property type="project" value="UniProtKB-SubCell"/>
</dbReference>
<evidence type="ECO:0000256" key="3">
    <source>
        <dbReference type="ARBA" id="ARBA00007664"/>
    </source>
</evidence>
<dbReference type="AlphaFoldDB" id="A0A0F0B8D0"/>
<dbReference type="Proteomes" id="UP000294145">
    <property type="component" value="Unassembled WGS sequence"/>
</dbReference>
<reference evidence="12" key="3">
    <citation type="submission" date="2021-05" db="EMBL/GenBank/DDBJ databases">
        <authorList>
            <person name="Stine C."/>
        </authorList>
    </citation>
    <scope>NUCLEOTIDE SEQUENCE</scope>
    <source>
        <strain evidence="12">TDS0091212</strain>
    </source>
</reference>
<dbReference type="FunFam" id="2.40.10.10:FF:000068">
    <property type="entry name" value="transmembrane protease serine 2"/>
    <property type="match status" value="1"/>
</dbReference>
<comment type="similarity">
    <text evidence="3">Belongs to the peptidase S1 family.</text>
</comment>
<dbReference type="InterPro" id="IPR050430">
    <property type="entry name" value="Peptidase_S1"/>
</dbReference>
<dbReference type="SMR" id="A0A0F0B8D0"/>
<dbReference type="Proteomes" id="UP000471242">
    <property type="component" value="Unassembled WGS sequence"/>
</dbReference>
<keyword evidence="9" id="KW-1133">Transmembrane helix</keyword>
<gene>
    <name evidence="14" type="primary">vesB</name>
    <name evidence="13" type="ORF">D6U24_06210</name>
    <name evidence="14" type="ORF">EYB64_01085</name>
    <name evidence="12" type="ORF">KIN13_10050</name>
</gene>
<keyword evidence="4" id="KW-0963">Cytoplasm</keyword>
<evidence type="ECO:0000256" key="8">
    <source>
        <dbReference type="RuleBase" id="RU363034"/>
    </source>
</evidence>
<keyword evidence="5" id="KW-0969">Cilium</keyword>
<feature type="domain" description="Peptidase S1" evidence="11">
    <location>
        <begin position="33"/>
        <end position="268"/>
    </location>
</feature>
<dbReference type="KEGG" id="vcq:EN18_09305"/>
<dbReference type="EC" id="3.4.21.-" evidence="14"/>
<protein>
    <submittedName>
        <fullName evidence="13">GlyGly-CTERM sorting domain-containing protein</fullName>
    </submittedName>
    <submittedName>
        <fullName evidence="14">GlyGly-anchored extracellular serine protease VesB</fullName>
        <ecNumber evidence="14">3.4.21.-</ecNumber>
    </submittedName>
</protein>
<dbReference type="Gene3D" id="2.40.10.10">
    <property type="entry name" value="Trypsin-like serine proteases"/>
    <property type="match status" value="2"/>
</dbReference>
<keyword evidence="9" id="KW-0812">Transmembrane</keyword>
<evidence type="ECO:0000259" key="11">
    <source>
        <dbReference type="PROSITE" id="PS50240"/>
    </source>
</evidence>
<dbReference type="InterPro" id="IPR013783">
    <property type="entry name" value="Ig-like_fold"/>
</dbReference>
<accession>A0A0F0B8D0</accession>
<reference evidence="12" key="4">
    <citation type="submission" date="2023-08" db="EMBL/GenBank/DDBJ databases">
        <title>Vibrio cholerae Outbreaks in Tanzania Exemplify Founder Flush: Simultaneous Increases in Population Size and Genetic Diversity.</title>
        <authorList>
            <person name="Debes A.K."/>
            <person name="Mohammed A."/>
            <person name="Maseke I."/>
            <person name="Almeida M."/>
            <person name="Li S."/>
            <person name="Matimba H."/>
            <person name="Joachim A."/>
            <person name="Mizinduko M."/>
            <person name="Nyanga S."/>
            <person name="Kelly M."/>
            <person name="Kachwamba Y."/>
            <person name="Schaffer A.M."/>
            <person name="Nyanga A.S."/>
            <person name="Mghamba J."/>
            <person name="Mosha F.S."/>
            <person name="Sack D.A."/>
            <person name="Stine O.C."/>
        </authorList>
    </citation>
    <scope>NUCLEOTIDE SEQUENCE</scope>
    <source>
        <strain evidence="12">TDS0091212</strain>
    </source>
</reference>
<dbReference type="PROSITE" id="PS00135">
    <property type="entry name" value="TRYPSIN_SER"/>
    <property type="match status" value="1"/>
</dbReference>
<keyword evidence="8" id="KW-0720">Serine protease</keyword>
<dbReference type="Pfam" id="PF00089">
    <property type="entry name" value="Trypsin"/>
    <property type="match status" value="1"/>
</dbReference>
<keyword evidence="9" id="KW-0472">Membrane</keyword>
<feature type="chain" id="PRO_5015037453" evidence="10">
    <location>
        <begin position="24"/>
        <end position="403"/>
    </location>
</feature>
<dbReference type="MEROPS" id="S01.516"/>
<name>A0A0F0B8D0_VIBCL</name>
<evidence type="ECO:0000313" key="13">
    <source>
        <dbReference type="EMBL" id="MVD22945.1"/>
    </source>
</evidence>
<dbReference type="SUPFAM" id="SSF50494">
    <property type="entry name" value="Trypsin-like serine proteases"/>
    <property type="match status" value="1"/>
</dbReference>
<dbReference type="NCBIfam" id="TIGR03501">
    <property type="entry name" value="GlyGly_CTERM"/>
    <property type="match status" value="1"/>
</dbReference>
<dbReference type="InterPro" id="IPR043504">
    <property type="entry name" value="Peptidase_S1_PA_chymotrypsin"/>
</dbReference>
<feature type="transmembrane region" description="Helical" evidence="9">
    <location>
        <begin position="375"/>
        <end position="398"/>
    </location>
</feature>
<evidence type="ECO:0000256" key="7">
    <source>
        <dbReference type="ARBA" id="ARBA00023273"/>
    </source>
</evidence>
<dbReference type="Pfam" id="PF22544">
    <property type="entry name" value="HYDIN_VesB_CFA65-like_Ig"/>
    <property type="match status" value="1"/>
</dbReference>
<dbReference type="InterPro" id="IPR033116">
    <property type="entry name" value="TRYPSIN_SER"/>
</dbReference>